<dbReference type="InterPro" id="IPR032710">
    <property type="entry name" value="NTF2-like_dom_sf"/>
</dbReference>
<comment type="caution">
    <text evidence="1">The sequence shown here is derived from an EMBL/GenBank/DDBJ whole genome shotgun (WGS) entry which is preliminary data.</text>
</comment>
<dbReference type="Gene3D" id="3.10.450.50">
    <property type="match status" value="2"/>
</dbReference>
<evidence type="ECO:0000313" key="1">
    <source>
        <dbReference type="EMBL" id="GKT52088.1"/>
    </source>
</evidence>
<gene>
    <name evidence="1" type="ORF">ColSpa_12269</name>
</gene>
<name>A0AA37PGV2_9PEZI</name>
<dbReference type="EMBL" id="BQXU01000060">
    <property type="protein sequence ID" value="GKT52088.1"/>
    <property type="molecule type" value="Genomic_DNA"/>
</dbReference>
<dbReference type="Proteomes" id="UP001055115">
    <property type="component" value="Unassembled WGS sequence"/>
</dbReference>
<protein>
    <recommendedName>
        <fullName evidence="3">SnoaL-like domain-containing protein</fullName>
    </recommendedName>
</protein>
<reference evidence="1 2" key="1">
    <citation type="submission" date="2022-03" db="EMBL/GenBank/DDBJ databases">
        <title>Genome data of Colletotrichum spp.</title>
        <authorList>
            <person name="Utami Y.D."/>
            <person name="Hiruma K."/>
        </authorList>
    </citation>
    <scope>NUCLEOTIDE SEQUENCE [LARGE SCALE GENOMIC DNA]</scope>
    <source>
        <strain evidence="1 2">MAFF 239500</strain>
    </source>
</reference>
<proteinExistence type="predicted"/>
<organism evidence="1 2">
    <name type="scientific">Colletotrichum spaethianum</name>
    <dbReference type="NCBI Taxonomy" id="700344"/>
    <lineage>
        <taxon>Eukaryota</taxon>
        <taxon>Fungi</taxon>
        <taxon>Dikarya</taxon>
        <taxon>Ascomycota</taxon>
        <taxon>Pezizomycotina</taxon>
        <taxon>Sordariomycetes</taxon>
        <taxon>Hypocreomycetidae</taxon>
        <taxon>Glomerellales</taxon>
        <taxon>Glomerellaceae</taxon>
        <taxon>Colletotrichum</taxon>
        <taxon>Colletotrichum spaethianum species complex</taxon>
    </lineage>
</organism>
<dbReference type="SUPFAM" id="SSF54427">
    <property type="entry name" value="NTF2-like"/>
    <property type="match status" value="2"/>
</dbReference>
<keyword evidence="2" id="KW-1185">Reference proteome</keyword>
<evidence type="ECO:0000313" key="2">
    <source>
        <dbReference type="Proteomes" id="UP001055115"/>
    </source>
</evidence>
<dbReference type="RefSeq" id="XP_049134438.1">
    <property type="nucleotide sequence ID" value="XM_049278481.1"/>
</dbReference>
<accession>A0AA37PGV2</accession>
<evidence type="ECO:0008006" key="3">
    <source>
        <dbReference type="Google" id="ProtNLM"/>
    </source>
</evidence>
<dbReference type="AlphaFoldDB" id="A0AA37PGV2"/>
<sequence length="278" mass="30530">MAPQGVVAIAQAFLDAANNKNWEEVQNHLHPDATVTYNRNQESRDDFVKRLTAAAEKGDQLTADTWTVDEAAQSLGARLVISSVNSAEGGAPSQVWDLILIFFKDGKISRFYQVASQFSRGHAGPCAPAVTSKPSENPLSASEFRKLYPKYIHTVDHGDIATDMPQYWTDPSSTNGLPLSMEKNIGFLVSFVKPLKAGLEHKIEEVIIDAERQQIAARVVLEGVPEDKRVQMNGPGEKAKIYETALYGYEEGKIAWIWTAWDFHIELPAGPPGNGGGH</sequence>
<dbReference type="GeneID" id="73333071"/>